<reference evidence="3 4" key="1">
    <citation type="submission" date="2019-02" db="EMBL/GenBank/DDBJ databases">
        <title>Complete Genome Sequence and Methylome Analysis of Brevibacterium luteolum NEB1784.</title>
        <authorList>
            <person name="Fomenkov A."/>
            <person name="Roberts R.J."/>
        </authorList>
    </citation>
    <scope>NUCLEOTIDE SEQUENCE [LARGE SCALE GENOMIC DNA]</scope>
    <source>
        <strain evidence="3 4">NEB1784</strain>
    </source>
</reference>
<gene>
    <name evidence="3" type="ORF">EW640_12530</name>
</gene>
<keyword evidence="1" id="KW-0479">Metal-binding</keyword>
<proteinExistence type="predicted"/>
<dbReference type="KEGG" id="blut:EW640_12530"/>
<name>A0A6G8KZC3_9MICO</name>
<evidence type="ECO:0000256" key="1">
    <source>
        <dbReference type="ARBA" id="ARBA00022723"/>
    </source>
</evidence>
<dbReference type="EMBL" id="CP035810">
    <property type="protein sequence ID" value="QIN30006.1"/>
    <property type="molecule type" value="Genomic_DNA"/>
</dbReference>
<dbReference type="PROSITE" id="PS50846">
    <property type="entry name" value="HMA_2"/>
    <property type="match status" value="1"/>
</dbReference>
<dbReference type="InterPro" id="IPR006121">
    <property type="entry name" value="HMA_dom"/>
</dbReference>
<accession>A0A6G8KZC3</accession>
<dbReference type="AlphaFoldDB" id="A0A6G8KZC3"/>
<dbReference type="InterPro" id="IPR036163">
    <property type="entry name" value="HMA_dom_sf"/>
</dbReference>
<organism evidence="3 4">
    <name type="scientific">Brevibacterium luteolum</name>
    <dbReference type="NCBI Taxonomy" id="199591"/>
    <lineage>
        <taxon>Bacteria</taxon>
        <taxon>Bacillati</taxon>
        <taxon>Actinomycetota</taxon>
        <taxon>Actinomycetes</taxon>
        <taxon>Micrococcales</taxon>
        <taxon>Brevibacteriaceae</taxon>
        <taxon>Brevibacterium</taxon>
    </lineage>
</organism>
<dbReference type="InterPro" id="IPR017969">
    <property type="entry name" value="Heavy-metal-associated_CS"/>
</dbReference>
<dbReference type="Pfam" id="PF00403">
    <property type="entry name" value="HMA"/>
    <property type="match status" value="1"/>
</dbReference>
<protein>
    <submittedName>
        <fullName evidence="3">Cation transporter</fullName>
    </submittedName>
</protein>
<dbReference type="Proteomes" id="UP000501518">
    <property type="component" value="Chromosome"/>
</dbReference>
<dbReference type="SUPFAM" id="SSF55008">
    <property type="entry name" value="HMA, heavy metal-associated domain"/>
    <property type="match status" value="1"/>
</dbReference>
<dbReference type="GO" id="GO:0046872">
    <property type="term" value="F:metal ion binding"/>
    <property type="evidence" value="ECO:0007669"/>
    <property type="project" value="UniProtKB-KW"/>
</dbReference>
<feature type="domain" description="HMA" evidence="2">
    <location>
        <begin position="70"/>
        <end position="138"/>
    </location>
</feature>
<dbReference type="PROSITE" id="PS01047">
    <property type="entry name" value="HMA_1"/>
    <property type="match status" value="1"/>
</dbReference>
<evidence type="ECO:0000313" key="4">
    <source>
        <dbReference type="Proteomes" id="UP000501518"/>
    </source>
</evidence>
<sequence>MSMNTFTHIPLQGIVGGARNPRGLTEPASQEHTMTASSRQLPLASAGCACCAPADTATTNATGSSAGPASTLTLAVEGLTCQGCASRVTKAIHAVDRNAQVDVTLVAHGRSTVTVTSSAPVDTAALQSALAAAGYPGTEA</sequence>
<evidence type="ECO:0000313" key="3">
    <source>
        <dbReference type="EMBL" id="QIN30006.1"/>
    </source>
</evidence>
<dbReference type="Gene3D" id="3.30.70.100">
    <property type="match status" value="1"/>
</dbReference>
<evidence type="ECO:0000259" key="2">
    <source>
        <dbReference type="PROSITE" id="PS50846"/>
    </source>
</evidence>
<dbReference type="CDD" id="cd00371">
    <property type="entry name" value="HMA"/>
    <property type="match status" value="1"/>
</dbReference>